<sequence>MEDNLFEKIFEGVASLCERQGIKKLKKIELIVNKDSNITESKLREDLNIKLPTYVNKKTKVILNTDDIGVRAIIKNVE</sequence>
<protein>
    <submittedName>
        <fullName evidence="1">Uncharacterized protein</fullName>
    </submittedName>
</protein>
<accession>A0A4R3MRJ3</accession>
<reference evidence="1 2" key="1">
    <citation type="submission" date="2019-03" db="EMBL/GenBank/DDBJ databases">
        <title>Genomic Encyclopedia of Type Strains, Phase IV (KMG-IV): sequencing the most valuable type-strain genomes for metagenomic binning, comparative biology and taxonomic classification.</title>
        <authorList>
            <person name="Goeker M."/>
        </authorList>
    </citation>
    <scope>NUCLEOTIDE SEQUENCE [LARGE SCALE GENOMIC DNA]</scope>
    <source>
        <strain evidence="1 2">DSM 24629</strain>
    </source>
</reference>
<evidence type="ECO:0000313" key="1">
    <source>
        <dbReference type="EMBL" id="TCT16808.1"/>
    </source>
</evidence>
<keyword evidence="2" id="KW-1185">Reference proteome</keyword>
<proteinExistence type="predicted"/>
<organism evidence="1 2">
    <name type="scientific">Natranaerovirga pectinivora</name>
    <dbReference type="NCBI Taxonomy" id="682400"/>
    <lineage>
        <taxon>Bacteria</taxon>
        <taxon>Bacillati</taxon>
        <taxon>Bacillota</taxon>
        <taxon>Clostridia</taxon>
        <taxon>Lachnospirales</taxon>
        <taxon>Natranaerovirgaceae</taxon>
        <taxon>Natranaerovirga</taxon>
    </lineage>
</organism>
<comment type="caution">
    <text evidence="1">The sequence shown here is derived from an EMBL/GenBank/DDBJ whole genome shotgun (WGS) entry which is preliminary data.</text>
</comment>
<evidence type="ECO:0000313" key="2">
    <source>
        <dbReference type="Proteomes" id="UP000294902"/>
    </source>
</evidence>
<gene>
    <name evidence="1" type="ORF">EDC18_101104</name>
</gene>
<name>A0A4R3MRJ3_9FIRM</name>
<dbReference type="Proteomes" id="UP000294902">
    <property type="component" value="Unassembled WGS sequence"/>
</dbReference>
<dbReference type="EMBL" id="SMAL01000001">
    <property type="protein sequence ID" value="TCT16808.1"/>
    <property type="molecule type" value="Genomic_DNA"/>
</dbReference>
<dbReference type="AlphaFoldDB" id="A0A4R3MRJ3"/>